<sequence>MQRSTVSFLRGIPFQLSLTADLWSTVLKTCFMTPRCRRRHVILLWLFVPVSDTSDCSLPDIAQSIKVDSFSARTACFEPGVKLSDVNFILKEF</sequence>
<reference evidence="1 2" key="1">
    <citation type="journal article" date="2014" name="Nat. Genet.">
        <title>Genome and transcriptome of the porcine whipworm Trichuris suis.</title>
        <authorList>
            <person name="Jex A.R."/>
            <person name="Nejsum P."/>
            <person name="Schwarz E.M."/>
            <person name="Hu L."/>
            <person name="Young N.D."/>
            <person name="Hall R.S."/>
            <person name="Korhonen P.K."/>
            <person name="Liao S."/>
            <person name="Thamsborg S."/>
            <person name="Xia J."/>
            <person name="Xu P."/>
            <person name="Wang S."/>
            <person name="Scheerlinck J.P."/>
            <person name="Hofmann A."/>
            <person name="Sternberg P.W."/>
            <person name="Wang J."/>
            <person name="Gasser R.B."/>
        </authorList>
    </citation>
    <scope>NUCLEOTIDE SEQUENCE [LARGE SCALE GENOMIC DNA]</scope>
    <source>
        <strain evidence="1">DCEP-RM93M</strain>
    </source>
</reference>
<dbReference type="AlphaFoldDB" id="A0A085LP34"/>
<keyword evidence="2" id="KW-1185">Reference proteome</keyword>
<dbReference type="Proteomes" id="UP000030764">
    <property type="component" value="Unassembled WGS sequence"/>
</dbReference>
<gene>
    <name evidence="1" type="ORF">M513_12393</name>
</gene>
<name>A0A085LP34_9BILA</name>
<evidence type="ECO:0000313" key="2">
    <source>
        <dbReference type="Proteomes" id="UP000030764"/>
    </source>
</evidence>
<evidence type="ECO:0000313" key="1">
    <source>
        <dbReference type="EMBL" id="KFD46730.1"/>
    </source>
</evidence>
<organism evidence="1 2">
    <name type="scientific">Trichuris suis</name>
    <name type="common">pig whipworm</name>
    <dbReference type="NCBI Taxonomy" id="68888"/>
    <lineage>
        <taxon>Eukaryota</taxon>
        <taxon>Metazoa</taxon>
        <taxon>Ecdysozoa</taxon>
        <taxon>Nematoda</taxon>
        <taxon>Enoplea</taxon>
        <taxon>Dorylaimia</taxon>
        <taxon>Trichinellida</taxon>
        <taxon>Trichuridae</taxon>
        <taxon>Trichuris</taxon>
    </lineage>
</organism>
<proteinExistence type="predicted"/>
<protein>
    <submittedName>
        <fullName evidence="1">Uncharacterized protein</fullName>
    </submittedName>
</protein>
<dbReference type="EMBL" id="KL363356">
    <property type="protein sequence ID" value="KFD46730.1"/>
    <property type="molecule type" value="Genomic_DNA"/>
</dbReference>
<accession>A0A085LP34</accession>